<keyword evidence="13" id="KW-1185">Reference proteome</keyword>
<dbReference type="GO" id="GO:0016020">
    <property type="term" value="C:membrane"/>
    <property type="evidence" value="ECO:0007669"/>
    <property type="project" value="UniProtKB-SubCell"/>
</dbReference>
<dbReference type="InterPro" id="IPR018490">
    <property type="entry name" value="cNMP-bd_dom_sf"/>
</dbReference>
<dbReference type="OrthoDB" id="278280at2759"/>
<reference evidence="13" key="1">
    <citation type="journal article" date="2015" name="PLoS Genet.">
        <title>Genome Sequence and Transcriptome Analyses of Chrysochromulina tobin: Metabolic Tools for Enhanced Algal Fitness in the Prominent Order Prymnesiales (Haptophyceae).</title>
        <authorList>
            <person name="Hovde B.T."/>
            <person name="Deodato C.R."/>
            <person name="Hunsperger H.M."/>
            <person name="Ryken S.A."/>
            <person name="Yost W."/>
            <person name="Jha R.K."/>
            <person name="Patterson J."/>
            <person name="Monnat R.J. Jr."/>
            <person name="Barlow S.B."/>
            <person name="Starkenburg S.R."/>
            <person name="Cattolico R.A."/>
        </authorList>
    </citation>
    <scope>NUCLEOTIDE SEQUENCE</scope>
    <source>
        <strain evidence="13">CCMP291</strain>
    </source>
</reference>
<dbReference type="Gene3D" id="6.20.400.10">
    <property type="match status" value="1"/>
</dbReference>
<dbReference type="InterPro" id="IPR000571">
    <property type="entry name" value="Znf_CCCH"/>
</dbReference>
<dbReference type="PANTHER" id="PTHR12681">
    <property type="entry name" value="ZINC FINGER-CONTAINING PROTEIN P48ZNF"/>
    <property type="match status" value="1"/>
</dbReference>
<feature type="transmembrane region" description="Helical" evidence="10">
    <location>
        <begin position="529"/>
        <end position="547"/>
    </location>
</feature>
<comment type="caution">
    <text evidence="12">The sequence shown here is derived from an EMBL/GenBank/DDBJ whole genome shotgun (WGS) entry which is preliminary data.</text>
</comment>
<evidence type="ECO:0000256" key="10">
    <source>
        <dbReference type="SAM" id="Phobius"/>
    </source>
</evidence>
<evidence type="ECO:0000256" key="7">
    <source>
        <dbReference type="ARBA" id="ARBA00023136"/>
    </source>
</evidence>
<evidence type="ECO:0000256" key="8">
    <source>
        <dbReference type="PROSITE-ProRule" id="PRU00723"/>
    </source>
</evidence>
<protein>
    <submittedName>
        <fullName evidence="12">Protein isoform a</fullName>
    </submittedName>
</protein>
<dbReference type="EMBL" id="JWZX01003319">
    <property type="protein sequence ID" value="KOO21978.1"/>
    <property type="molecule type" value="Genomic_DNA"/>
</dbReference>
<dbReference type="Proteomes" id="UP000037460">
    <property type="component" value="Unassembled WGS sequence"/>
</dbReference>
<evidence type="ECO:0000256" key="4">
    <source>
        <dbReference type="ARBA" id="ARBA00022771"/>
    </source>
</evidence>
<feature type="non-terminal residue" evidence="12">
    <location>
        <position position="789"/>
    </location>
</feature>
<proteinExistence type="predicted"/>
<dbReference type="AlphaFoldDB" id="A0A0M0J6Z2"/>
<dbReference type="InterPro" id="IPR014710">
    <property type="entry name" value="RmlC-like_jellyroll"/>
</dbReference>
<evidence type="ECO:0000259" key="11">
    <source>
        <dbReference type="PROSITE" id="PS50103"/>
    </source>
</evidence>
<keyword evidence="6 10" id="KW-1133">Transmembrane helix</keyword>
<dbReference type="GO" id="GO:0008270">
    <property type="term" value="F:zinc ion binding"/>
    <property type="evidence" value="ECO:0007669"/>
    <property type="project" value="UniProtKB-KW"/>
</dbReference>
<dbReference type="InterPro" id="IPR032378">
    <property type="entry name" value="ZC3H15/TMA46_C"/>
</dbReference>
<feature type="domain" description="C3H1-type" evidence="11">
    <location>
        <begin position="149"/>
        <end position="182"/>
    </location>
</feature>
<keyword evidence="3 8" id="KW-0479">Metal-binding</keyword>
<evidence type="ECO:0000256" key="5">
    <source>
        <dbReference type="ARBA" id="ARBA00022833"/>
    </source>
</evidence>
<dbReference type="Pfam" id="PF16543">
    <property type="entry name" value="DFRP_C"/>
    <property type="match status" value="1"/>
</dbReference>
<gene>
    <name evidence="12" type="ORF">Ctob_007887</name>
</gene>
<dbReference type="GO" id="GO:0003729">
    <property type="term" value="F:mRNA binding"/>
    <property type="evidence" value="ECO:0007669"/>
    <property type="project" value="TreeGrafter"/>
</dbReference>
<feature type="region of interest" description="Disordered" evidence="9">
    <location>
        <begin position="1"/>
        <end position="51"/>
    </location>
</feature>
<dbReference type="SUPFAM" id="SSF51206">
    <property type="entry name" value="cAMP-binding domain-like"/>
    <property type="match status" value="1"/>
</dbReference>
<name>A0A0M0J6Z2_9EUKA</name>
<accession>A0A0M0J6Z2</accession>
<evidence type="ECO:0000256" key="2">
    <source>
        <dbReference type="ARBA" id="ARBA00022692"/>
    </source>
</evidence>
<evidence type="ECO:0000313" key="12">
    <source>
        <dbReference type="EMBL" id="KOO21978.1"/>
    </source>
</evidence>
<sequence length="789" mass="87888">MAPKIDKKVQQAAAKKIEDSTFGMKNKNKSKQVQKQIQQMKASAGIGKKEETNAEQKANAAAAAIDAMLFTEAKSKKELQREAEAKAAAALAKVAGEKKKEPDKRDIFVDTRDQKKEADGMEDWDDEKLKEVVSKKSGGQGLRCQTDIICKHFIDAVETRRYGWFWECPNGGDKCQYRHALPEGYVLKRDQASGPKGPDEGPRLEDIIEEKRKALTTRTPVTLERLIEWLEKKKAAAAAAESADLEEKRAAYAKTGKAAGVTGKMLFTIDASLFVDDAAANDVQRDVYADEDDEEGEEGEEGAGDKADGGQGVSDKPVSSLHEEPKPCFMIDPRTSTFLANWDTACGIALSYTALACPFEVAFLGPETNWRSGRFWINRIIDLFFLFDMFMQFIIMYAEEPKWEVDHRKQVLARAGLVKKIKVVQMITRIDKTTLRYLRTWFLIDFLSIITVVFDILPVFDSSLSEQVVDVAQETASGSSSGYCVRTADNPNDRRSESFLPGKTWELQPPTVAFGVYLADVWCVSPWDLWILSFYWTIMIISGASGGDTDSNMMSPPEALLFTFIVVVACLLNGNIIAWLCDVLSNMHPESIAFRNNMDQLNHYSRMNKLAEPTRAKLREFLYRAKHVQMGNAEKHLMSLLSHKLQGELSIMANGPWLTKVPFLRGVEVAVTVRISLALEPMVFVPMELISADSMYHLSKGTVVDRGKVLIGGSMWGTDCILSRTDLRAPGARALAYADVSRVTRETLLGIITEQQIAGMTNYGEPEMVCTYPLAAAKLHWVAIKFALA</sequence>
<evidence type="ECO:0000256" key="6">
    <source>
        <dbReference type="ARBA" id="ARBA00022989"/>
    </source>
</evidence>
<evidence type="ECO:0000256" key="1">
    <source>
        <dbReference type="ARBA" id="ARBA00004141"/>
    </source>
</evidence>
<dbReference type="Gene3D" id="2.60.120.10">
    <property type="entry name" value="Jelly Rolls"/>
    <property type="match status" value="1"/>
</dbReference>
<evidence type="ECO:0000313" key="13">
    <source>
        <dbReference type="Proteomes" id="UP000037460"/>
    </source>
</evidence>
<dbReference type="Pfam" id="PF00520">
    <property type="entry name" value="Ion_trans"/>
    <property type="match status" value="1"/>
</dbReference>
<dbReference type="InterPro" id="IPR005821">
    <property type="entry name" value="Ion_trans_dom"/>
</dbReference>
<evidence type="ECO:0000256" key="9">
    <source>
        <dbReference type="SAM" id="MobiDB-lite"/>
    </source>
</evidence>
<dbReference type="SUPFAM" id="SSF81324">
    <property type="entry name" value="Voltage-gated potassium channels"/>
    <property type="match status" value="1"/>
</dbReference>
<keyword evidence="7 10" id="KW-0472">Membrane</keyword>
<feature type="transmembrane region" description="Helical" evidence="10">
    <location>
        <begin position="441"/>
        <end position="460"/>
    </location>
</feature>
<dbReference type="GO" id="GO:0005829">
    <property type="term" value="C:cytosol"/>
    <property type="evidence" value="ECO:0007669"/>
    <property type="project" value="TreeGrafter"/>
</dbReference>
<organism evidence="12 13">
    <name type="scientific">Chrysochromulina tobinii</name>
    <dbReference type="NCBI Taxonomy" id="1460289"/>
    <lineage>
        <taxon>Eukaryota</taxon>
        <taxon>Haptista</taxon>
        <taxon>Haptophyta</taxon>
        <taxon>Prymnesiophyceae</taxon>
        <taxon>Prymnesiales</taxon>
        <taxon>Chrysochromulinaceae</taxon>
        <taxon>Chrysochromulina</taxon>
    </lineage>
</organism>
<dbReference type="GO" id="GO:0005216">
    <property type="term" value="F:monoatomic ion channel activity"/>
    <property type="evidence" value="ECO:0007669"/>
    <property type="project" value="InterPro"/>
</dbReference>
<feature type="region of interest" description="Disordered" evidence="9">
    <location>
        <begin position="288"/>
        <end position="327"/>
    </location>
</feature>
<feature type="compositionally biased region" description="Acidic residues" evidence="9">
    <location>
        <begin position="289"/>
        <end position="302"/>
    </location>
</feature>
<dbReference type="GO" id="GO:0002181">
    <property type="term" value="P:cytoplasmic translation"/>
    <property type="evidence" value="ECO:0007669"/>
    <property type="project" value="TreeGrafter"/>
</dbReference>
<comment type="subcellular location">
    <subcellularLocation>
        <location evidence="1">Membrane</location>
        <topology evidence="1">Multi-pass membrane protein</topology>
    </subcellularLocation>
</comment>
<dbReference type="PROSITE" id="PS50103">
    <property type="entry name" value="ZF_C3H1"/>
    <property type="match status" value="1"/>
</dbReference>
<keyword evidence="2 10" id="KW-0812">Transmembrane</keyword>
<dbReference type="PANTHER" id="PTHR12681:SF0">
    <property type="entry name" value="ZINC FINGER CCCH DOMAIN-CONTAINING PROTEIN 15"/>
    <property type="match status" value="1"/>
</dbReference>
<feature type="zinc finger region" description="C3H1-type" evidence="8">
    <location>
        <begin position="149"/>
        <end position="182"/>
    </location>
</feature>
<feature type="transmembrane region" description="Helical" evidence="10">
    <location>
        <begin position="559"/>
        <end position="580"/>
    </location>
</feature>
<keyword evidence="5 8" id="KW-0862">Zinc</keyword>
<keyword evidence="4 8" id="KW-0863">Zinc-finger</keyword>
<feature type="compositionally biased region" description="Basic and acidic residues" evidence="9">
    <location>
        <begin position="1"/>
        <end position="19"/>
    </location>
</feature>
<evidence type="ECO:0000256" key="3">
    <source>
        <dbReference type="ARBA" id="ARBA00022723"/>
    </source>
</evidence>